<evidence type="ECO:0000256" key="2">
    <source>
        <dbReference type="ARBA" id="ARBA00023125"/>
    </source>
</evidence>
<name>A0A0S4R001_9ACTN</name>
<dbReference type="GO" id="GO:0003700">
    <property type="term" value="F:DNA-binding transcription factor activity"/>
    <property type="evidence" value="ECO:0007669"/>
    <property type="project" value="InterPro"/>
</dbReference>
<feature type="domain" description="HTH gntR-type" evidence="4">
    <location>
        <begin position="293"/>
        <end position="363"/>
    </location>
</feature>
<keyword evidence="3" id="KW-0804">Transcription</keyword>
<feature type="domain" description="HTH gntR-type" evidence="4">
    <location>
        <begin position="27"/>
        <end position="97"/>
    </location>
</feature>
<dbReference type="SMART" id="SM00345">
    <property type="entry name" value="HTH_GNTR"/>
    <property type="match status" value="2"/>
</dbReference>
<reference evidence="6" key="1">
    <citation type="submission" date="2015-11" db="EMBL/GenBank/DDBJ databases">
        <authorList>
            <person name="Varghese N."/>
        </authorList>
    </citation>
    <scope>NUCLEOTIDE SEQUENCE [LARGE SCALE GENOMIC DNA]</scope>
    <source>
        <strain evidence="6">DSM 45899</strain>
    </source>
</reference>
<dbReference type="InterPro" id="IPR036388">
    <property type="entry name" value="WH-like_DNA-bd_sf"/>
</dbReference>
<gene>
    <name evidence="5" type="ORF">Ga0074812_13610</name>
</gene>
<evidence type="ECO:0000256" key="1">
    <source>
        <dbReference type="ARBA" id="ARBA00023015"/>
    </source>
</evidence>
<dbReference type="Gene3D" id="1.20.120.530">
    <property type="entry name" value="GntR ligand-binding domain-like"/>
    <property type="match status" value="2"/>
</dbReference>
<dbReference type="SMART" id="SM00895">
    <property type="entry name" value="FCD"/>
    <property type="match status" value="2"/>
</dbReference>
<evidence type="ECO:0000256" key="3">
    <source>
        <dbReference type="ARBA" id="ARBA00023163"/>
    </source>
</evidence>
<organism evidence="5 6">
    <name type="scientific">Parafrankia irregularis</name>
    <dbReference type="NCBI Taxonomy" id="795642"/>
    <lineage>
        <taxon>Bacteria</taxon>
        <taxon>Bacillati</taxon>
        <taxon>Actinomycetota</taxon>
        <taxon>Actinomycetes</taxon>
        <taxon>Frankiales</taxon>
        <taxon>Frankiaceae</taxon>
        <taxon>Parafrankia</taxon>
    </lineage>
</organism>
<dbReference type="EMBL" id="FAOZ01000036">
    <property type="protein sequence ID" value="CUU60150.1"/>
    <property type="molecule type" value="Genomic_DNA"/>
</dbReference>
<sequence>MTDEAGVASGHDERAAVFRVSARRPPLKIAQILAADLRRQILGGELVVDQQLPREAELTAAFEVSRETLREALRILESQSLLEVRRGRGGGAVIRRPGLAAVSRYVALLLQLRRTTLAHLEEARLVIEPHAAEQLALRCGQEGLDHVAALHENTRAAEGDPLAFATAVAAFDQAVTDLAGNRSIAVFTGVLRDIYAGQVYAVVGTPDLASAERAARRVVASQGELLRAVRARDGARASQAWSDYLVSTSRLQVSRSRSRQVIDVVPLWRAQSGSVGSGGSVGGGGSMGSGPPQRMAMAVATEIRARIAEGRLADGARLSSLADLAKEFGISRPTLREALRILETECLIELRTGDRSGPRIRHPSTKVAAQLAGTALEARQTTLADFFRAMTVIEPAMMELAASRIDQESLATLCTLRDELGSCTRDMPRFADIWGRGSALAFTATGNPALTVIAEILQWVRLGTGAALTTGVDEIWVATAQDNVRLFEEVVAALVAGDPARSRAAWAACLETNAPFIESSELARRRMTSEPFPSPAPTGVVR</sequence>
<dbReference type="Gene3D" id="1.10.10.10">
    <property type="entry name" value="Winged helix-like DNA-binding domain superfamily/Winged helix DNA-binding domain"/>
    <property type="match status" value="2"/>
</dbReference>
<keyword evidence="2 5" id="KW-0238">DNA-binding</keyword>
<dbReference type="InterPro" id="IPR008920">
    <property type="entry name" value="TF_FadR/GntR_C"/>
</dbReference>
<dbReference type="PANTHER" id="PTHR43537:SF5">
    <property type="entry name" value="UXU OPERON TRANSCRIPTIONAL REGULATOR"/>
    <property type="match status" value="1"/>
</dbReference>
<dbReference type="SUPFAM" id="SSF48008">
    <property type="entry name" value="GntR ligand-binding domain-like"/>
    <property type="match status" value="1"/>
</dbReference>
<dbReference type="SUPFAM" id="SSF46785">
    <property type="entry name" value="Winged helix' DNA-binding domain"/>
    <property type="match status" value="2"/>
</dbReference>
<evidence type="ECO:0000259" key="4">
    <source>
        <dbReference type="PROSITE" id="PS50949"/>
    </source>
</evidence>
<protein>
    <submittedName>
        <fullName evidence="5">DNA-binding transcriptional regulator, FadR family</fullName>
    </submittedName>
</protein>
<dbReference type="InterPro" id="IPR036390">
    <property type="entry name" value="WH_DNA-bd_sf"/>
</dbReference>
<dbReference type="PROSITE" id="PS50949">
    <property type="entry name" value="HTH_GNTR"/>
    <property type="match status" value="2"/>
</dbReference>
<dbReference type="InterPro" id="IPR011711">
    <property type="entry name" value="GntR_C"/>
</dbReference>
<dbReference type="Pfam" id="PF00392">
    <property type="entry name" value="GntR"/>
    <property type="match status" value="2"/>
</dbReference>
<dbReference type="RefSeq" id="WP_091284729.1">
    <property type="nucleotide sequence ID" value="NZ_FAOZ01000036.1"/>
</dbReference>
<dbReference type="AlphaFoldDB" id="A0A0S4R001"/>
<keyword evidence="1" id="KW-0805">Transcription regulation</keyword>
<dbReference type="InterPro" id="IPR000524">
    <property type="entry name" value="Tscrpt_reg_HTH_GntR"/>
</dbReference>
<dbReference type="PRINTS" id="PR00035">
    <property type="entry name" value="HTHGNTR"/>
</dbReference>
<keyword evidence="6" id="KW-1185">Reference proteome</keyword>
<accession>A0A0S4R001</accession>
<dbReference type="GO" id="GO:0003677">
    <property type="term" value="F:DNA binding"/>
    <property type="evidence" value="ECO:0007669"/>
    <property type="project" value="UniProtKB-KW"/>
</dbReference>
<dbReference type="CDD" id="cd07377">
    <property type="entry name" value="WHTH_GntR"/>
    <property type="match status" value="2"/>
</dbReference>
<evidence type="ECO:0000313" key="5">
    <source>
        <dbReference type="EMBL" id="CUU60150.1"/>
    </source>
</evidence>
<dbReference type="Pfam" id="PF07729">
    <property type="entry name" value="FCD"/>
    <property type="match status" value="2"/>
</dbReference>
<dbReference type="PANTHER" id="PTHR43537">
    <property type="entry name" value="TRANSCRIPTIONAL REGULATOR, GNTR FAMILY"/>
    <property type="match status" value="1"/>
</dbReference>
<evidence type="ECO:0000313" key="6">
    <source>
        <dbReference type="Proteomes" id="UP000198802"/>
    </source>
</evidence>
<proteinExistence type="predicted"/>
<dbReference type="Proteomes" id="UP000198802">
    <property type="component" value="Unassembled WGS sequence"/>
</dbReference>